<evidence type="ECO:0000259" key="19">
    <source>
        <dbReference type="Pfam" id="PF22251"/>
    </source>
</evidence>
<feature type="compositionally biased region" description="Acidic residues" evidence="16">
    <location>
        <begin position="656"/>
        <end position="668"/>
    </location>
</feature>
<accession>A0A409WLW6</accession>
<feature type="transmembrane region" description="Helical" evidence="17">
    <location>
        <begin position="592"/>
        <end position="613"/>
    </location>
</feature>
<evidence type="ECO:0000256" key="4">
    <source>
        <dbReference type="ARBA" id="ARBA00010918"/>
    </source>
</evidence>
<feature type="transmembrane region" description="Helical" evidence="17">
    <location>
        <begin position="384"/>
        <end position="404"/>
    </location>
</feature>
<evidence type="ECO:0000256" key="10">
    <source>
        <dbReference type="ARBA" id="ARBA00022833"/>
    </source>
</evidence>
<evidence type="ECO:0000256" key="1">
    <source>
        <dbReference type="ARBA" id="ARBA00001947"/>
    </source>
</evidence>
<dbReference type="PANTHER" id="PTHR12147:SF58">
    <property type="entry name" value="VACUOLAR MEMBRANE PROTEASE"/>
    <property type="match status" value="1"/>
</dbReference>
<dbReference type="InterPro" id="IPR048024">
    <property type="entry name" value="Fxna-like_M28_dom"/>
</dbReference>
<reference evidence="20 21" key="1">
    <citation type="journal article" date="2018" name="Evol. Lett.">
        <title>Horizontal gene cluster transfer increased hallucinogenic mushroom diversity.</title>
        <authorList>
            <person name="Reynolds H.T."/>
            <person name="Vijayakumar V."/>
            <person name="Gluck-Thaler E."/>
            <person name="Korotkin H.B."/>
            <person name="Matheny P.B."/>
            <person name="Slot J.C."/>
        </authorList>
    </citation>
    <scope>NUCLEOTIDE SEQUENCE [LARGE SCALE GENOMIC DNA]</scope>
    <source>
        <strain evidence="20 21">2629</strain>
    </source>
</reference>
<feature type="transmembrane region" description="Helical" evidence="17">
    <location>
        <begin position="515"/>
        <end position="538"/>
    </location>
</feature>
<organism evidence="20 21">
    <name type="scientific">Panaeolus cyanescens</name>
    <dbReference type="NCBI Taxonomy" id="181874"/>
    <lineage>
        <taxon>Eukaryota</taxon>
        <taxon>Fungi</taxon>
        <taxon>Dikarya</taxon>
        <taxon>Basidiomycota</taxon>
        <taxon>Agaricomycotina</taxon>
        <taxon>Agaricomycetes</taxon>
        <taxon>Agaricomycetidae</taxon>
        <taxon>Agaricales</taxon>
        <taxon>Agaricineae</taxon>
        <taxon>Galeropsidaceae</taxon>
        <taxon>Panaeolus</taxon>
    </lineage>
</organism>
<feature type="domain" description="Peptidase M28" evidence="18">
    <location>
        <begin position="146"/>
        <end position="310"/>
    </location>
</feature>
<dbReference type="InParanoid" id="A0A409WLW6"/>
<proteinExistence type="inferred from homology"/>
<evidence type="ECO:0000256" key="2">
    <source>
        <dbReference type="ARBA" id="ARBA00003273"/>
    </source>
</evidence>
<evidence type="ECO:0000256" key="11">
    <source>
        <dbReference type="ARBA" id="ARBA00022989"/>
    </source>
</evidence>
<evidence type="ECO:0000256" key="6">
    <source>
        <dbReference type="ARBA" id="ARBA00022670"/>
    </source>
</evidence>
<evidence type="ECO:0000256" key="5">
    <source>
        <dbReference type="ARBA" id="ARBA00022554"/>
    </source>
</evidence>
<dbReference type="SUPFAM" id="SSF53187">
    <property type="entry name" value="Zn-dependent exopeptidases"/>
    <property type="match status" value="1"/>
</dbReference>
<feature type="compositionally biased region" description="Basic residues" evidence="16">
    <location>
        <begin position="674"/>
        <end position="688"/>
    </location>
</feature>
<keyword evidence="11 17" id="KW-1133">Transmembrane helix</keyword>
<dbReference type="AlphaFoldDB" id="A0A409WLW6"/>
<keyword evidence="21" id="KW-1185">Reference proteome</keyword>
<evidence type="ECO:0000256" key="7">
    <source>
        <dbReference type="ARBA" id="ARBA00022692"/>
    </source>
</evidence>
<dbReference type="GO" id="GO:0008235">
    <property type="term" value="F:metalloexopeptidase activity"/>
    <property type="evidence" value="ECO:0007669"/>
    <property type="project" value="InterPro"/>
</dbReference>
<keyword evidence="10 15" id="KW-0862">Zinc</keyword>
<dbReference type="CDD" id="cd03875">
    <property type="entry name" value="M28_Fxna_like"/>
    <property type="match status" value="1"/>
</dbReference>
<comment type="caution">
    <text evidence="20">The sequence shown here is derived from an EMBL/GenBank/DDBJ whole genome shotgun (WGS) entry which is preliminary data.</text>
</comment>
<dbReference type="GO" id="GO:0046872">
    <property type="term" value="F:metal ion binding"/>
    <property type="evidence" value="ECO:0007669"/>
    <property type="project" value="UniProtKB-KW"/>
</dbReference>
<dbReference type="Proteomes" id="UP000284842">
    <property type="component" value="Unassembled WGS sequence"/>
</dbReference>
<evidence type="ECO:0000256" key="12">
    <source>
        <dbReference type="ARBA" id="ARBA00023049"/>
    </source>
</evidence>
<keyword evidence="14" id="KW-0325">Glycoprotein</keyword>
<feature type="region of interest" description="Disordered" evidence="16">
    <location>
        <begin position="414"/>
        <end position="496"/>
    </location>
</feature>
<evidence type="ECO:0000256" key="8">
    <source>
        <dbReference type="ARBA" id="ARBA00022723"/>
    </source>
</evidence>
<evidence type="ECO:0000256" key="15">
    <source>
        <dbReference type="RuleBase" id="RU361240"/>
    </source>
</evidence>
<evidence type="ECO:0000313" key="21">
    <source>
        <dbReference type="Proteomes" id="UP000284842"/>
    </source>
</evidence>
<comment type="cofactor">
    <cofactor evidence="1">
        <name>Zn(2+)</name>
        <dbReference type="ChEBI" id="CHEBI:29105"/>
    </cofactor>
</comment>
<sequence length="1009" mass="110685">MPSKPSWATRVLGYRTLPVSILVFITYTVIFIALSVTDTLEDVPKKSEWGGLDLGEAKEDLRVITAHPHPYNSHANDHVRSYLLARLQSIAANYSHVHVYDDMKSTATYSTNTFGVYFEGTNILVKIDGMDDFRANTSSVDTLTKDGNERAVLFSAHYDSVSTAPGATDDGMGVVTLLQLVKYFAERRGRRTVVFNVNNGEEDWLNGAHAFMEHPLSKLTDTFLNLEGAAAGGRPILFRATSTTPVRSLKNHALIPHPHANVISADAFARGVVKSGTDYSVYVDGGMQGLDLAFYKGRSRYHTKYDAVAYTLGGDKSLWSMMEVARGVGIGLVGRPGVDVGGVSEMESKDEEVTTKEGGKKVGDAGVYFDLFKSVLIVFPLSKLLTFNIVILIVGPVLLLFFGVCERVILRAHGDDSDSDSDSSDDDEDEAVQGVPGGYGATHNGANTSGNGSGVRKPVRSGTTGGYDISDTLPNPHPRHQGDDDDDGSSVSSDERLRRRGSRISEKWRRWGARVWVCCKFWVSLGVCVGVLAGWVWLVGIVNPFAIYSSPYLILLSALALTYLVQTYILSITFKNHTFSSHLTTHQQSKHITFNALYIFTWILLVFSTLGITKLNPSLASGYLVSIWNAGVGLACVLCALESGVEVVRRARRGEQDDDEEEYEELEGEEGRQAHHPLLRHQHQQRPARRSDDERGPLIRNDSAPLPGPSRHAYHAYDSAHVHGHSHSYVSMGSREKEGLSTVWWIPQFLVSVPIVVILFGSVGMVVLDGVNQGIVDGGGVEGVYILTSLIAVSLILPLSPFATKLWSCRPLTYLVVGLFALSTLMTFLSFPFTVEDPLKVFYQQRIELGRGVVKVMDAPSYSSTFDLSSLDSVHLSSLDSSTVDSSFDSSSRLDRTASNIPFPDPPTEAIIRSSLSGPKRYLRDRIVGVMPSAQHEIRKGGSRVKCVEDEVKKGLERCEWVVGEHMGLDVGDGEDGAQFKKKKGGWAPKQYFEAEVWRTGPSNATFRV</sequence>
<protein>
    <recommendedName>
        <fullName evidence="15">Peptide hydrolase</fullName>
        <ecNumber evidence="15">3.4.-.-</ecNumber>
    </recommendedName>
</protein>
<evidence type="ECO:0000313" key="20">
    <source>
        <dbReference type="EMBL" id="PPQ79482.1"/>
    </source>
</evidence>
<evidence type="ECO:0000256" key="13">
    <source>
        <dbReference type="ARBA" id="ARBA00023136"/>
    </source>
</evidence>
<dbReference type="GO" id="GO:0006508">
    <property type="term" value="P:proteolysis"/>
    <property type="evidence" value="ECO:0007669"/>
    <property type="project" value="UniProtKB-KW"/>
</dbReference>
<dbReference type="InterPro" id="IPR053976">
    <property type="entry name" value="PFF1_TM"/>
</dbReference>
<evidence type="ECO:0000256" key="3">
    <source>
        <dbReference type="ARBA" id="ARBA00004128"/>
    </source>
</evidence>
<keyword evidence="13 17" id="KW-0472">Membrane</keyword>
<evidence type="ECO:0000256" key="16">
    <source>
        <dbReference type="SAM" id="MobiDB-lite"/>
    </source>
</evidence>
<feature type="transmembrane region" description="Helical" evidence="17">
    <location>
        <begin position="812"/>
        <end position="833"/>
    </location>
</feature>
<feature type="transmembrane region" description="Helical" evidence="17">
    <location>
        <begin position="550"/>
        <end position="571"/>
    </location>
</feature>
<keyword evidence="12" id="KW-0482">Metalloprotease</keyword>
<comment type="function">
    <text evidence="2">May be involved in vacuolar sorting and osmoregulation.</text>
</comment>
<feature type="transmembrane region" description="Helical" evidence="17">
    <location>
        <begin position="619"/>
        <end position="641"/>
    </location>
</feature>
<keyword evidence="6 15" id="KW-0645">Protease</keyword>
<feature type="transmembrane region" description="Helical" evidence="17">
    <location>
        <begin position="742"/>
        <end position="763"/>
    </location>
</feature>
<dbReference type="EMBL" id="NHTK01005412">
    <property type="protein sequence ID" value="PPQ79482.1"/>
    <property type="molecule type" value="Genomic_DNA"/>
</dbReference>
<dbReference type="GO" id="GO:0005774">
    <property type="term" value="C:vacuolar membrane"/>
    <property type="evidence" value="ECO:0007669"/>
    <property type="project" value="UniProtKB-SubCell"/>
</dbReference>
<dbReference type="Pfam" id="PF04389">
    <property type="entry name" value="Peptidase_M28"/>
    <property type="match status" value="1"/>
</dbReference>
<dbReference type="STRING" id="181874.A0A409WLW6"/>
<evidence type="ECO:0000256" key="9">
    <source>
        <dbReference type="ARBA" id="ARBA00022801"/>
    </source>
</evidence>
<feature type="transmembrane region" description="Helical" evidence="17">
    <location>
        <begin position="783"/>
        <end position="800"/>
    </location>
</feature>
<dbReference type="OrthoDB" id="76293at2759"/>
<feature type="region of interest" description="Disordered" evidence="16">
    <location>
        <begin position="652"/>
        <end position="710"/>
    </location>
</feature>
<evidence type="ECO:0000256" key="17">
    <source>
        <dbReference type="SAM" id="Phobius"/>
    </source>
</evidence>
<keyword evidence="7 17" id="KW-0812">Transmembrane</keyword>
<dbReference type="Pfam" id="PF22251">
    <property type="entry name" value="PFF1_TM"/>
    <property type="match status" value="1"/>
</dbReference>
<comment type="similarity">
    <text evidence="4 15">Belongs to the peptidase M28 family.</text>
</comment>
<feature type="compositionally biased region" description="Acidic residues" evidence="16">
    <location>
        <begin position="417"/>
        <end position="431"/>
    </location>
</feature>
<evidence type="ECO:0000259" key="18">
    <source>
        <dbReference type="Pfam" id="PF04389"/>
    </source>
</evidence>
<comment type="subcellular location">
    <subcellularLocation>
        <location evidence="3">Vacuole membrane</location>
        <topology evidence="3">Multi-pass membrane protein</topology>
    </subcellularLocation>
</comment>
<dbReference type="EC" id="3.4.-.-" evidence="15"/>
<feature type="domain" description="Vacuolar membrane protease transmembrane" evidence="19">
    <location>
        <begin position="521"/>
        <end position="806"/>
    </location>
</feature>
<feature type="transmembrane region" description="Helical" evidence="17">
    <location>
        <begin position="12"/>
        <end position="36"/>
    </location>
</feature>
<feature type="non-terminal residue" evidence="20">
    <location>
        <position position="1009"/>
    </location>
</feature>
<keyword evidence="5" id="KW-0926">Vacuole</keyword>
<dbReference type="InterPro" id="IPR007484">
    <property type="entry name" value="Peptidase_M28"/>
</dbReference>
<dbReference type="PANTHER" id="PTHR12147">
    <property type="entry name" value="METALLOPEPTIDASE M28 FAMILY MEMBER"/>
    <property type="match status" value="1"/>
</dbReference>
<name>A0A409WLW6_9AGAR</name>
<dbReference type="Gene3D" id="3.40.630.10">
    <property type="entry name" value="Zn peptidases"/>
    <property type="match status" value="1"/>
</dbReference>
<dbReference type="InterPro" id="IPR045175">
    <property type="entry name" value="M28_fam"/>
</dbReference>
<keyword evidence="8 15" id="KW-0479">Metal-binding</keyword>
<keyword evidence="9 15" id="KW-0378">Hydrolase</keyword>
<gene>
    <name evidence="20" type="ORF">CVT24_010158</name>
</gene>
<evidence type="ECO:0000256" key="14">
    <source>
        <dbReference type="ARBA" id="ARBA00023180"/>
    </source>
</evidence>